<name>Q22VY9_TETTS</name>
<dbReference type="KEGG" id="tet:TTHERM_00161450"/>
<evidence type="ECO:0000313" key="1">
    <source>
        <dbReference type="EMBL" id="EAR89627.1"/>
    </source>
</evidence>
<accession>Q22VY9</accession>
<evidence type="ECO:0000313" key="2">
    <source>
        <dbReference type="Proteomes" id="UP000009168"/>
    </source>
</evidence>
<dbReference type="EMBL" id="GG662820">
    <property type="protein sequence ID" value="EAR89627.1"/>
    <property type="molecule type" value="Genomic_DNA"/>
</dbReference>
<dbReference type="AlphaFoldDB" id="Q22VY9"/>
<dbReference type="GeneID" id="7841820"/>
<dbReference type="HOGENOM" id="CLU_3054581_0_0_1"/>
<sequence>MNQSANLQSANNMIQSSCCQKYIYQLKQSCEVAVVNRITRAISDGACFQMAAIK</sequence>
<gene>
    <name evidence="1" type="ORF">TTHERM_00161450</name>
</gene>
<organism evidence="1 2">
    <name type="scientific">Tetrahymena thermophila (strain SB210)</name>
    <dbReference type="NCBI Taxonomy" id="312017"/>
    <lineage>
        <taxon>Eukaryota</taxon>
        <taxon>Sar</taxon>
        <taxon>Alveolata</taxon>
        <taxon>Ciliophora</taxon>
        <taxon>Intramacronucleata</taxon>
        <taxon>Oligohymenophorea</taxon>
        <taxon>Hymenostomatida</taxon>
        <taxon>Tetrahymenina</taxon>
        <taxon>Tetrahymenidae</taxon>
        <taxon>Tetrahymena</taxon>
    </lineage>
</organism>
<dbReference type="RefSeq" id="XP_001009873.1">
    <property type="nucleotide sequence ID" value="XM_001009873.1"/>
</dbReference>
<proteinExistence type="predicted"/>
<protein>
    <submittedName>
        <fullName evidence="1">Uncharacterized protein</fullName>
    </submittedName>
</protein>
<dbReference type="InParanoid" id="Q22VY9"/>
<dbReference type="Proteomes" id="UP000009168">
    <property type="component" value="Unassembled WGS sequence"/>
</dbReference>
<keyword evidence="2" id="KW-1185">Reference proteome</keyword>
<reference evidence="2" key="1">
    <citation type="journal article" date="2006" name="PLoS Biol.">
        <title>Macronuclear genome sequence of the ciliate Tetrahymena thermophila, a model eukaryote.</title>
        <authorList>
            <person name="Eisen J.A."/>
            <person name="Coyne R.S."/>
            <person name="Wu M."/>
            <person name="Wu D."/>
            <person name="Thiagarajan M."/>
            <person name="Wortman J.R."/>
            <person name="Badger J.H."/>
            <person name="Ren Q."/>
            <person name="Amedeo P."/>
            <person name="Jones K.M."/>
            <person name="Tallon L.J."/>
            <person name="Delcher A.L."/>
            <person name="Salzberg S.L."/>
            <person name="Silva J.C."/>
            <person name="Haas B.J."/>
            <person name="Majoros W.H."/>
            <person name="Farzad M."/>
            <person name="Carlton J.M."/>
            <person name="Smith R.K. Jr."/>
            <person name="Garg J."/>
            <person name="Pearlman R.E."/>
            <person name="Karrer K.M."/>
            <person name="Sun L."/>
            <person name="Manning G."/>
            <person name="Elde N.C."/>
            <person name="Turkewitz A.P."/>
            <person name="Asai D.J."/>
            <person name="Wilkes D.E."/>
            <person name="Wang Y."/>
            <person name="Cai H."/>
            <person name="Collins K."/>
            <person name="Stewart B.A."/>
            <person name="Lee S.R."/>
            <person name="Wilamowska K."/>
            <person name="Weinberg Z."/>
            <person name="Ruzzo W.L."/>
            <person name="Wloga D."/>
            <person name="Gaertig J."/>
            <person name="Frankel J."/>
            <person name="Tsao C.-C."/>
            <person name="Gorovsky M.A."/>
            <person name="Keeling P.J."/>
            <person name="Waller R.F."/>
            <person name="Patron N.J."/>
            <person name="Cherry J.M."/>
            <person name="Stover N.A."/>
            <person name="Krieger C.J."/>
            <person name="del Toro C."/>
            <person name="Ryder H.F."/>
            <person name="Williamson S.C."/>
            <person name="Barbeau R.A."/>
            <person name="Hamilton E.P."/>
            <person name="Orias E."/>
        </authorList>
    </citation>
    <scope>NUCLEOTIDE SEQUENCE [LARGE SCALE GENOMIC DNA]</scope>
    <source>
        <strain evidence="2">SB210</strain>
    </source>
</reference>